<name>A0A191M609_SISCA</name>
<sequence>MPQLDTVHMLTVYLWTWLTLILMLLKIKTFTMNTKPKNNPSHSLQLTTPPLPWT</sequence>
<feature type="region of interest" description="Disordered" evidence="1">
    <location>
        <begin position="33"/>
        <end position="54"/>
    </location>
</feature>
<feature type="transmembrane region" description="Helical" evidence="2">
    <location>
        <begin position="6"/>
        <end position="25"/>
    </location>
</feature>
<evidence type="ECO:0000313" key="3">
    <source>
        <dbReference type="EMBL" id="AMW93078.1"/>
    </source>
</evidence>
<keyword evidence="3" id="KW-0496">Mitochondrion</keyword>
<feature type="compositionally biased region" description="Polar residues" evidence="1">
    <location>
        <begin position="33"/>
        <end position="48"/>
    </location>
</feature>
<accession>A0A191M609</accession>
<keyword evidence="2" id="KW-0472">Membrane</keyword>
<geneLocation type="mitochondrion" evidence="3"/>
<proteinExistence type="predicted"/>
<dbReference type="EMBL" id="KR260041">
    <property type="protein sequence ID" value="AMW93078.1"/>
    <property type="molecule type" value="Genomic_DNA"/>
</dbReference>
<evidence type="ECO:0000256" key="1">
    <source>
        <dbReference type="SAM" id="MobiDB-lite"/>
    </source>
</evidence>
<reference evidence="3" key="1">
    <citation type="submission" date="2015-04" db="EMBL/GenBank/DDBJ databases">
        <title>Intraspecific genetic determination of Desert Massasauga (Sistrurus tergeminus edwardsii) populations.</title>
        <authorList>
            <person name="Ryberg W.A."/>
            <person name="Harvey J.A."/>
            <person name="Blick A."/>
            <person name="Hibbitts T.J."/>
            <person name="Voelker G."/>
        </authorList>
    </citation>
    <scope>NUCLEOTIDE SEQUENCE</scope>
    <source>
        <strain evidence="3">7466-NM</strain>
    </source>
</reference>
<gene>
    <name evidence="3" type="primary">ATP8</name>
</gene>
<organism evidence="3">
    <name type="scientific">Sistrurus catenatus edwardsii</name>
    <name type="common">Desert massasauga</name>
    <name type="synonym">Crotalophorus edwardsii</name>
    <dbReference type="NCBI Taxonomy" id="8762"/>
    <lineage>
        <taxon>Eukaryota</taxon>
        <taxon>Metazoa</taxon>
        <taxon>Chordata</taxon>
        <taxon>Craniata</taxon>
        <taxon>Vertebrata</taxon>
        <taxon>Euteleostomi</taxon>
        <taxon>Lepidosauria</taxon>
        <taxon>Squamata</taxon>
        <taxon>Bifurcata</taxon>
        <taxon>Unidentata</taxon>
        <taxon>Episquamata</taxon>
        <taxon>Toxicofera</taxon>
        <taxon>Serpentes</taxon>
        <taxon>Colubroidea</taxon>
        <taxon>Viperidae</taxon>
        <taxon>Crotalinae</taxon>
        <taxon>Sistrurus</taxon>
    </lineage>
</organism>
<keyword evidence="2" id="KW-0812">Transmembrane</keyword>
<protein>
    <submittedName>
        <fullName evidence="3">ATP synthase F0 subunit 8</fullName>
    </submittedName>
</protein>
<keyword evidence="2" id="KW-1133">Transmembrane helix</keyword>
<evidence type="ECO:0000256" key="2">
    <source>
        <dbReference type="SAM" id="Phobius"/>
    </source>
</evidence>
<dbReference type="AlphaFoldDB" id="A0A191M609"/>